<feature type="compositionally biased region" description="Basic and acidic residues" evidence="1">
    <location>
        <begin position="16"/>
        <end position="38"/>
    </location>
</feature>
<comment type="caution">
    <text evidence="2">The sequence shown here is derived from an EMBL/GenBank/DDBJ whole genome shotgun (WGS) entry which is preliminary data.</text>
</comment>
<feature type="region of interest" description="Disordered" evidence="1">
    <location>
        <begin position="100"/>
        <end position="218"/>
    </location>
</feature>
<name>A0A1B5L6J1_USTVR</name>
<evidence type="ECO:0000313" key="2">
    <source>
        <dbReference type="EMBL" id="GAO19185.1"/>
    </source>
</evidence>
<feature type="region of interest" description="Disordered" evidence="1">
    <location>
        <begin position="1"/>
        <end position="73"/>
    </location>
</feature>
<dbReference type="AlphaFoldDB" id="A0A1B5L6J1"/>
<reference evidence="3" key="1">
    <citation type="journal article" date="2016" name="Genome Announc.">
        <title>Genome sequence of Ustilaginoidea virens IPU010, a rice pathogenic fungus causing false smut.</title>
        <authorList>
            <person name="Kumagai T."/>
            <person name="Ishii T."/>
            <person name="Terai G."/>
            <person name="Umemura M."/>
            <person name="Machida M."/>
            <person name="Asai K."/>
        </authorList>
    </citation>
    <scope>NUCLEOTIDE SEQUENCE [LARGE SCALE GENOMIC DNA]</scope>
    <source>
        <strain evidence="3">IPU010</strain>
    </source>
</reference>
<evidence type="ECO:0000313" key="3">
    <source>
        <dbReference type="Proteomes" id="UP000054053"/>
    </source>
</evidence>
<feature type="compositionally biased region" description="Basic and acidic residues" evidence="1">
    <location>
        <begin position="46"/>
        <end position="59"/>
    </location>
</feature>
<evidence type="ECO:0000256" key="1">
    <source>
        <dbReference type="SAM" id="MobiDB-lite"/>
    </source>
</evidence>
<feature type="compositionally biased region" description="Basic and acidic residues" evidence="1">
    <location>
        <begin position="142"/>
        <end position="156"/>
    </location>
</feature>
<sequence length="218" mass="23417">MGRLTRDQAGNPGGHAEQDARPGGRLDDALAQGRHEHDDGDEEDAKVDRLDRDLADPRIGKAGPAGSRLGGLVTRGKDVAAGKGVVEAVDAVFARFYRVSRPARPRGGTGRAGRTGYQQIQNERVPKMVRRWVQRVQDEDDGGGRERQGGADERGNGNDLVYSHRFGDDGVPSDGNPQRRERESCFWPTAGQVIDGGAGQPSNIPAARTATGEDGCRR</sequence>
<organism evidence="2 3">
    <name type="scientific">Ustilaginoidea virens</name>
    <name type="common">Rice false smut fungus</name>
    <name type="synonym">Villosiclava virens</name>
    <dbReference type="NCBI Taxonomy" id="1159556"/>
    <lineage>
        <taxon>Eukaryota</taxon>
        <taxon>Fungi</taxon>
        <taxon>Dikarya</taxon>
        <taxon>Ascomycota</taxon>
        <taxon>Pezizomycotina</taxon>
        <taxon>Sordariomycetes</taxon>
        <taxon>Hypocreomycetidae</taxon>
        <taxon>Hypocreales</taxon>
        <taxon>Clavicipitaceae</taxon>
        <taxon>Ustilaginoidea</taxon>
    </lineage>
</organism>
<protein>
    <submittedName>
        <fullName evidence="2">Uncharacterized protein</fullName>
    </submittedName>
</protein>
<dbReference type="EMBL" id="BBTG02000089">
    <property type="protein sequence ID" value="GAO19185.1"/>
    <property type="molecule type" value="Genomic_DNA"/>
</dbReference>
<gene>
    <name evidence="2" type="ORF">UVI_02063550</name>
</gene>
<proteinExistence type="predicted"/>
<accession>A0A1B5L6J1</accession>
<dbReference type="Proteomes" id="UP000054053">
    <property type="component" value="Unassembled WGS sequence"/>
</dbReference>